<dbReference type="Proteomes" id="UP001152599">
    <property type="component" value="Unassembled WGS sequence"/>
</dbReference>
<dbReference type="Pfam" id="PF04359">
    <property type="entry name" value="DUF493"/>
    <property type="match status" value="1"/>
</dbReference>
<sequence length="106" mass="12381">MSNQNTNTNGNSSERSPEEFYASLKRELDNVTSFPSNYTYKFIIPTDNKKIAEIQRVFDHTRPQFQMKESKNGKYTSITVVVYVLDSDQVIHYYKEVSQVEDVIML</sequence>
<evidence type="ECO:0000313" key="2">
    <source>
        <dbReference type="Proteomes" id="UP001152599"/>
    </source>
</evidence>
<reference evidence="1" key="1">
    <citation type="submission" date="2022-07" db="EMBL/GenBank/DDBJ databases">
        <title>Description and genome-wide analysis of Profundicola chukchiensis gen. nov., sp. nov., marine bacteria isolated from bottom sediments of the Chukchi Sea.</title>
        <authorList>
            <person name="Romanenko L."/>
            <person name="Otstavnykh N."/>
            <person name="Kurilenko V."/>
            <person name="Eremeev V."/>
            <person name="Velansky P."/>
            <person name="Mikhailov V."/>
            <person name="Isaeva M."/>
        </authorList>
    </citation>
    <scope>NUCLEOTIDE SEQUENCE</scope>
    <source>
        <strain evidence="1">KMM 9713</strain>
    </source>
</reference>
<keyword evidence="2" id="KW-1185">Reference proteome</keyword>
<name>A0A9X4RXK9_9FLAO</name>
<comment type="caution">
    <text evidence="1">The sequence shown here is derived from an EMBL/GenBank/DDBJ whole genome shotgun (WGS) entry which is preliminary data.</text>
</comment>
<accession>A0A9X4RXK9</accession>
<protein>
    <submittedName>
        <fullName evidence="1">DUF493 domain-containing protein</fullName>
    </submittedName>
</protein>
<dbReference type="RefSeq" id="WP_304416975.1">
    <property type="nucleotide sequence ID" value="NZ_JANAIE010000004.1"/>
</dbReference>
<dbReference type="EMBL" id="JANCMU010000005">
    <property type="protein sequence ID" value="MDG4946604.1"/>
    <property type="molecule type" value="Genomic_DNA"/>
</dbReference>
<dbReference type="InterPro" id="IPR027471">
    <property type="entry name" value="YbeD-like_sf"/>
</dbReference>
<dbReference type="Gene3D" id="3.30.70.260">
    <property type="match status" value="1"/>
</dbReference>
<proteinExistence type="predicted"/>
<dbReference type="AlphaFoldDB" id="A0A9X4RXK9"/>
<dbReference type="InterPro" id="IPR007454">
    <property type="entry name" value="UPF0250_YbeD-like"/>
</dbReference>
<dbReference type="SUPFAM" id="SSF117991">
    <property type="entry name" value="YbeD/HP0495-like"/>
    <property type="match status" value="1"/>
</dbReference>
<organism evidence="1 2">
    <name type="scientific">Profundicola chukchiensis</name>
    <dbReference type="NCBI Taxonomy" id="2961959"/>
    <lineage>
        <taxon>Bacteria</taxon>
        <taxon>Pseudomonadati</taxon>
        <taxon>Bacteroidota</taxon>
        <taxon>Flavobacteriia</taxon>
        <taxon>Flavobacteriales</taxon>
        <taxon>Weeksellaceae</taxon>
        <taxon>Profundicola</taxon>
    </lineage>
</organism>
<evidence type="ECO:0000313" key="1">
    <source>
        <dbReference type="EMBL" id="MDG4946604.1"/>
    </source>
</evidence>
<gene>
    <name evidence="1" type="ORF">NMK71_09270</name>
</gene>